<feature type="chain" id="PRO_5046142117" description="Acid phosphatase" evidence="2">
    <location>
        <begin position="22"/>
        <end position="891"/>
    </location>
</feature>
<protein>
    <recommendedName>
        <fullName evidence="5">Acid phosphatase</fullName>
    </recommendedName>
</protein>
<evidence type="ECO:0000256" key="1">
    <source>
        <dbReference type="SAM" id="Coils"/>
    </source>
</evidence>
<reference evidence="3 4" key="1">
    <citation type="submission" date="2023-03" db="EMBL/GenBank/DDBJ databases">
        <title>Thalassotalea loyana LMG 22536T draft genome sequence.</title>
        <authorList>
            <person name="Sawabe T."/>
        </authorList>
    </citation>
    <scope>NUCLEOTIDE SEQUENCE [LARGE SCALE GENOMIC DNA]</scope>
    <source>
        <strain evidence="3 4">LMG 22536</strain>
    </source>
</reference>
<proteinExistence type="predicted"/>
<keyword evidence="4" id="KW-1185">Reference proteome</keyword>
<keyword evidence="2" id="KW-0732">Signal</keyword>
<evidence type="ECO:0000313" key="4">
    <source>
        <dbReference type="Proteomes" id="UP001157134"/>
    </source>
</evidence>
<name>A0ABQ6HI11_9GAMM</name>
<evidence type="ECO:0008006" key="5">
    <source>
        <dbReference type="Google" id="ProtNLM"/>
    </source>
</evidence>
<feature type="coiled-coil region" evidence="1">
    <location>
        <begin position="234"/>
        <end position="299"/>
    </location>
</feature>
<accession>A0ABQ6HI11</accession>
<gene>
    <name evidence="3" type="ORF">tloyanaT_33920</name>
</gene>
<dbReference type="Proteomes" id="UP001157134">
    <property type="component" value="Unassembled WGS sequence"/>
</dbReference>
<organism evidence="3 4">
    <name type="scientific">Thalassotalea loyana</name>
    <dbReference type="NCBI Taxonomy" id="280483"/>
    <lineage>
        <taxon>Bacteria</taxon>
        <taxon>Pseudomonadati</taxon>
        <taxon>Pseudomonadota</taxon>
        <taxon>Gammaproteobacteria</taxon>
        <taxon>Alteromonadales</taxon>
        <taxon>Colwelliaceae</taxon>
        <taxon>Thalassotalea</taxon>
    </lineage>
</organism>
<evidence type="ECO:0000313" key="3">
    <source>
        <dbReference type="EMBL" id="GLX87139.1"/>
    </source>
</evidence>
<dbReference type="RefSeq" id="WP_284300908.1">
    <property type="nucleotide sequence ID" value="NZ_BSSV01000009.1"/>
</dbReference>
<sequence length="891" mass="99402">MNFKCKLIALSVAATVTQLTACGGGGSAAETPVIEPAQPDPVTTQSISGATADGYLVGAKVCLDLNQNAICEDEEPSTTTEAGGVYQFTDISADIDLNQTALLVEIIPGVTIDEDNPDEPLTKRYSMSAPVGVMDFISPMTTLVGSVMQEDSSLTQEEAETIISQRIGVTDDNIDIMADYVAEKVKNGGQNEYARVHKISQVIANVIADAIENADTGAGTTIDANEREIVRAVKKEIAENIQEITQAVDTAIENNADINIEDIVEIVTNIIDITVDNIQEQVNENREQREENRTQFQEQIVAGGIFILEGEAYKHYDEANNICIVERDIGYEHAQVVENTLAISPYYYAYHLNEFAAVEQEESELTVVWQDGNWQEANKEMTVSEVNEDGSLVISSALDGEQKIWANSVNIQDKTIAKYTDKQSGWEGLYDDDALFSEGALAYNVKIKQLNDVHILPIDEGCLNVDANTADWCNVVYTNDRQEIATQFSQIITTEITENNEQDALIYLTGNQEYSIAVSLFGDVEADTGDMKVFKIKHTNCDAGYCQERYLLETTSWTKNERGLELNLPSKIFGWFDHEELTPTLTIFEGAIRRSFTRKGGNVDVVGWTLNDVAMENVLSQFDPENLHAEQDARFCGIKEDDKDDDTEDKGGSIPEILHDEVTARALIGQHYYIADDDFRGLIYFDLENQLTLWSEERDSEIETDIQQADWKIDIEGQLIIVFDEEDWFHARVMSDVIGGDMMEVKEYDGDDYIYHTLVKASVITPEQLVEAPNFILTSEVQENCSITFNTGITADNFAQQQGGGYADLTNCESRIEGAASMFDFQWFTAQNGAIEIITYQQNEAGEAVNNQFQLFWLHSDSERVLSVMQGNTEEIPDEFFETFVFEPITE</sequence>
<keyword evidence="1" id="KW-0175">Coiled coil</keyword>
<comment type="caution">
    <text evidence="3">The sequence shown here is derived from an EMBL/GenBank/DDBJ whole genome shotgun (WGS) entry which is preliminary data.</text>
</comment>
<feature type="signal peptide" evidence="2">
    <location>
        <begin position="1"/>
        <end position="21"/>
    </location>
</feature>
<evidence type="ECO:0000256" key="2">
    <source>
        <dbReference type="SAM" id="SignalP"/>
    </source>
</evidence>
<dbReference type="EMBL" id="BSSV01000009">
    <property type="protein sequence ID" value="GLX87139.1"/>
    <property type="molecule type" value="Genomic_DNA"/>
</dbReference>